<proteinExistence type="predicted"/>
<reference evidence="1" key="1">
    <citation type="submission" date="2019-12" db="EMBL/GenBank/DDBJ databases">
        <title>Comparative genomics gives insights into the taxonomy of the Azoarcus-Aromatoleum group and reveals separate origins of nif in the plant-associated Azoarcus and non-plant-associated Aromatoleum sub-groups.</title>
        <authorList>
            <person name="Lafos M."/>
            <person name="Maluk M."/>
            <person name="Batista M."/>
            <person name="Junghare M."/>
            <person name="Carmona M."/>
            <person name="Faoro H."/>
            <person name="Cruz L.M."/>
            <person name="Battistoni F."/>
            <person name="De Souza E."/>
            <person name="Pedrosa F."/>
            <person name="Chen W.-M."/>
            <person name="Poole P.S."/>
            <person name="Dixon R.A."/>
            <person name="James E.K."/>
        </authorList>
    </citation>
    <scope>NUCLEOTIDE SEQUENCE</scope>
    <source>
        <strain evidence="1">LuFRes1</strain>
    </source>
</reference>
<evidence type="ECO:0000313" key="2">
    <source>
        <dbReference type="Proteomes" id="UP000615989"/>
    </source>
</evidence>
<organism evidence="1 2">
    <name type="scientific">Aromatoleum anaerobium</name>
    <dbReference type="NCBI Taxonomy" id="182180"/>
    <lineage>
        <taxon>Bacteria</taxon>
        <taxon>Pseudomonadati</taxon>
        <taxon>Pseudomonadota</taxon>
        <taxon>Betaproteobacteria</taxon>
        <taxon>Rhodocyclales</taxon>
        <taxon>Rhodocyclaceae</taxon>
        <taxon>Aromatoleum</taxon>
    </lineage>
</organism>
<comment type="caution">
    <text evidence="1">The sequence shown here is derived from an EMBL/GenBank/DDBJ whole genome shotgun (WGS) entry which is preliminary data.</text>
</comment>
<accession>A0ABX1PNR7</accession>
<sequence>MSSTALQPSEPAPVDPGFRAGFDPAMRRRLAECDGGSHVAGTKFAGRQEFTGTLTGAYRDFGPWPWRWYLMADLIRKPEGFLHEAVWCDADSLTLIGPGKPADS</sequence>
<gene>
    <name evidence="1" type="ORF">GO606_10380</name>
</gene>
<dbReference type="RefSeq" id="WP_169118492.1">
    <property type="nucleotide sequence ID" value="NZ_WTVG02000039.1"/>
</dbReference>
<name>A0ABX1PNR7_9RHOO</name>
<dbReference type="Proteomes" id="UP000615989">
    <property type="component" value="Unassembled WGS sequence"/>
</dbReference>
<evidence type="ECO:0000313" key="1">
    <source>
        <dbReference type="EMBL" id="NMG25126.1"/>
    </source>
</evidence>
<keyword evidence="2" id="KW-1185">Reference proteome</keyword>
<dbReference type="EMBL" id="WTVG01000025">
    <property type="protein sequence ID" value="NMG25126.1"/>
    <property type="molecule type" value="Genomic_DNA"/>
</dbReference>
<protein>
    <submittedName>
        <fullName evidence="1">Uncharacterized protein</fullName>
    </submittedName>
</protein>